<feature type="transmembrane region" description="Helical" evidence="5">
    <location>
        <begin position="101"/>
        <end position="124"/>
    </location>
</feature>
<dbReference type="InterPro" id="IPR000276">
    <property type="entry name" value="GPCR_Rhodpsn"/>
</dbReference>
<evidence type="ECO:0000313" key="7">
    <source>
        <dbReference type="EMBL" id="AYV80515.1"/>
    </source>
</evidence>
<evidence type="ECO:0000256" key="1">
    <source>
        <dbReference type="ARBA" id="ARBA00004141"/>
    </source>
</evidence>
<accession>A0A3G5A011</accession>
<proteinExistence type="predicted"/>
<evidence type="ECO:0000256" key="5">
    <source>
        <dbReference type="SAM" id="Phobius"/>
    </source>
</evidence>
<dbReference type="GO" id="GO:0016020">
    <property type="term" value="C:membrane"/>
    <property type="evidence" value="ECO:0007669"/>
    <property type="project" value="UniProtKB-SubCell"/>
</dbReference>
<keyword evidence="2 5" id="KW-0812">Transmembrane</keyword>
<dbReference type="InterPro" id="IPR050125">
    <property type="entry name" value="GPCR_opsins"/>
</dbReference>
<dbReference type="EMBL" id="MK072244">
    <property type="protein sequence ID" value="AYV80515.1"/>
    <property type="molecule type" value="Genomic_DNA"/>
</dbReference>
<feature type="domain" description="G-protein coupled receptors family 1 profile" evidence="6">
    <location>
        <begin position="34"/>
        <end position="276"/>
    </location>
</feature>
<dbReference type="PROSITE" id="PS50262">
    <property type="entry name" value="G_PROTEIN_RECEP_F1_2"/>
    <property type="match status" value="1"/>
</dbReference>
<gene>
    <name evidence="7" type="ORF">Harvfovirus2_45</name>
</gene>
<dbReference type="GO" id="GO:0004930">
    <property type="term" value="F:G protein-coupled receptor activity"/>
    <property type="evidence" value="ECO:0007669"/>
    <property type="project" value="InterPro"/>
</dbReference>
<dbReference type="PANTHER" id="PTHR24240">
    <property type="entry name" value="OPSIN"/>
    <property type="match status" value="1"/>
</dbReference>
<name>A0A3G5A011_9VIRU</name>
<sequence length="307" mass="33763">MTHNVTHGWSDDDDDGVTYKGSIWGLYIGINLLGTLLCSMIIISAARQKQILQNDIFVIGLCVGCIIMSAPCLIECIVNISSDTYDEAGDQTCNIESMFHLIAMITQFCFTSLIAIKSFFLIAYGNNISTKTMKSIIAVTLGIGILGSIIFGVFSETTVMASGTWCFYKFSSLAVIAWFTPCVIITGLSIIISYVKIFRIIKKSKERVMAYVSNSSNDQAKVAKKASIFVLCFLVSWTPMIVASIMELAGEQINEIFDIVIMTLGSFNSVFVAVIYGHKYRSQNRTKILVSIRSTPVQSINMSVPTS</sequence>
<keyword evidence="4 5" id="KW-0472">Membrane</keyword>
<evidence type="ECO:0000256" key="2">
    <source>
        <dbReference type="ARBA" id="ARBA00022692"/>
    </source>
</evidence>
<feature type="transmembrane region" description="Helical" evidence="5">
    <location>
        <begin position="56"/>
        <end position="81"/>
    </location>
</feature>
<protein>
    <recommendedName>
        <fullName evidence="6">G-protein coupled receptors family 1 profile domain-containing protein</fullName>
    </recommendedName>
</protein>
<feature type="transmembrane region" description="Helical" evidence="5">
    <location>
        <begin position="228"/>
        <end position="250"/>
    </location>
</feature>
<evidence type="ECO:0000259" key="6">
    <source>
        <dbReference type="PROSITE" id="PS50262"/>
    </source>
</evidence>
<dbReference type="SUPFAM" id="SSF81321">
    <property type="entry name" value="Family A G protein-coupled receptor-like"/>
    <property type="match status" value="1"/>
</dbReference>
<feature type="transmembrane region" description="Helical" evidence="5">
    <location>
        <begin position="175"/>
        <end position="195"/>
    </location>
</feature>
<feature type="transmembrane region" description="Helical" evidence="5">
    <location>
        <begin position="24"/>
        <end position="44"/>
    </location>
</feature>
<reference evidence="7" key="1">
    <citation type="submission" date="2018-10" db="EMBL/GenBank/DDBJ databases">
        <title>Hidden diversity of soil giant viruses.</title>
        <authorList>
            <person name="Schulz F."/>
            <person name="Alteio L."/>
            <person name="Goudeau D."/>
            <person name="Ryan E.M."/>
            <person name="Malmstrom R.R."/>
            <person name="Blanchard J."/>
            <person name="Woyke T."/>
        </authorList>
    </citation>
    <scope>NUCLEOTIDE SEQUENCE</scope>
    <source>
        <strain evidence="7">HAV1</strain>
    </source>
</reference>
<dbReference type="Pfam" id="PF00001">
    <property type="entry name" value="7tm_1"/>
    <property type="match status" value="1"/>
</dbReference>
<dbReference type="Gene3D" id="1.20.1070.10">
    <property type="entry name" value="Rhodopsin 7-helix transmembrane proteins"/>
    <property type="match status" value="1"/>
</dbReference>
<comment type="subcellular location">
    <subcellularLocation>
        <location evidence="1">Membrane</location>
        <topology evidence="1">Multi-pass membrane protein</topology>
    </subcellularLocation>
</comment>
<evidence type="ECO:0000256" key="4">
    <source>
        <dbReference type="ARBA" id="ARBA00023136"/>
    </source>
</evidence>
<keyword evidence="3 5" id="KW-1133">Transmembrane helix</keyword>
<organism evidence="7">
    <name type="scientific">Harvfovirus sp</name>
    <dbReference type="NCBI Taxonomy" id="2487768"/>
    <lineage>
        <taxon>Viruses</taxon>
        <taxon>Varidnaviria</taxon>
        <taxon>Bamfordvirae</taxon>
        <taxon>Nucleocytoviricota</taxon>
        <taxon>Megaviricetes</taxon>
        <taxon>Imitervirales</taxon>
        <taxon>Mimiviridae</taxon>
        <taxon>Klosneuvirinae</taxon>
    </lineage>
</organism>
<feature type="transmembrane region" description="Helical" evidence="5">
    <location>
        <begin position="256"/>
        <end position="277"/>
    </location>
</feature>
<dbReference type="CDD" id="cd00637">
    <property type="entry name" value="7tm_classA_rhodopsin-like"/>
    <property type="match status" value="1"/>
</dbReference>
<evidence type="ECO:0000256" key="3">
    <source>
        <dbReference type="ARBA" id="ARBA00022989"/>
    </source>
</evidence>
<dbReference type="InterPro" id="IPR017452">
    <property type="entry name" value="GPCR_Rhodpsn_7TM"/>
</dbReference>
<feature type="transmembrane region" description="Helical" evidence="5">
    <location>
        <begin position="136"/>
        <end position="155"/>
    </location>
</feature>